<reference evidence="2 3" key="1">
    <citation type="journal article" date="2013" name="Int. J. Syst. Evol. Microbiol.">
        <title>Aquimarina gracilis sp. nov., isolated from the gut microflora of a mussel, Mytilus coruscus, and emended description of Aquimarina spongiae.</title>
        <authorList>
            <person name="Park S.C."/>
            <person name="Choe H.N."/>
            <person name="Baik K.S."/>
            <person name="Seong C.N."/>
        </authorList>
    </citation>
    <scope>NUCLEOTIDE SEQUENCE [LARGE SCALE GENOMIC DNA]</scope>
    <source>
        <strain evidence="2 3">PSC32</strain>
    </source>
</reference>
<dbReference type="InterPro" id="IPR013783">
    <property type="entry name" value="Ig-like_fold"/>
</dbReference>
<feature type="domain" description="Fibronectin type-III" evidence="1">
    <location>
        <begin position="35"/>
        <end position="133"/>
    </location>
</feature>
<dbReference type="PROSITE" id="PS50853">
    <property type="entry name" value="FN3"/>
    <property type="match status" value="1"/>
</dbReference>
<dbReference type="InterPro" id="IPR036116">
    <property type="entry name" value="FN3_sf"/>
</dbReference>
<dbReference type="SUPFAM" id="SSF49265">
    <property type="entry name" value="Fibronectin type III"/>
    <property type="match status" value="1"/>
</dbReference>
<dbReference type="RefSeq" id="WP_324180866.1">
    <property type="nucleotide sequence ID" value="NZ_BAABAW010000020.1"/>
</dbReference>
<dbReference type="Gene3D" id="2.60.40.10">
    <property type="entry name" value="Immunoglobulins"/>
    <property type="match status" value="2"/>
</dbReference>
<keyword evidence="3" id="KW-1185">Reference proteome</keyword>
<dbReference type="EMBL" id="JAYKLX010000007">
    <property type="protein sequence ID" value="MEB3346840.1"/>
    <property type="molecule type" value="Genomic_DNA"/>
</dbReference>
<sequence length="231" mass="25831">MKNIYITICTALLLLGCSDDEGSITLKDPFNIDATPTIPSLVYPTNNLVCTNFDLNFQWNPATSDITNEFMYEIEIATQPTFENILLTANTSQTSVIFNLEKGTTYFWRIKAFDNNGNESPYTSVQAFITEPDPGINTIPYVPELITPALRSTLTENNITLEWNGADADGDPLLYDVYFGETNPPALFAENLASSFAEVTLDANKEYFWRVVVKDDQQGVSIGQVWSFKTD</sequence>
<dbReference type="Proteomes" id="UP001327027">
    <property type="component" value="Unassembled WGS sequence"/>
</dbReference>
<comment type="caution">
    <text evidence="2">The sequence shown here is derived from an EMBL/GenBank/DDBJ whole genome shotgun (WGS) entry which is preliminary data.</text>
</comment>
<dbReference type="InterPro" id="IPR003961">
    <property type="entry name" value="FN3_dom"/>
</dbReference>
<evidence type="ECO:0000313" key="2">
    <source>
        <dbReference type="EMBL" id="MEB3346840.1"/>
    </source>
</evidence>
<protein>
    <submittedName>
        <fullName evidence="2">Fibronectin type III domain-containing protein</fullName>
    </submittedName>
</protein>
<gene>
    <name evidence="2" type="ORF">U6A24_15280</name>
</gene>
<name>A0ABU5ZY58_9FLAO</name>
<dbReference type="PROSITE" id="PS51257">
    <property type="entry name" value="PROKAR_LIPOPROTEIN"/>
    <property type="match status" value="1"/>
</dbReference>
<evidence type="ECO:0000313" key="3">
    <source>
        <dbReference type="Proteomes" id="UP001327027"/>
    </source>
</evidence>
<accession>A0ABU5ZY58</accession>
<proteinExistence type="predicted"/>
<organism evidence="2 3">
    <name type="scientific">Aquimarina gracilis</name>
    <dbReference type="NCBI Taxonomy" id="874422"/>
    <lineage>
        <taxon>Bacteria</taxon>
        <taxon>Pseudomonadati</taxon>
        <taxon>Bacteroidota</taxon>
        <taxon>Flavobacteriia</taxon>
        <taxon>Flavobacteriales</taxon>
        <taxon>Flavobacteriaceae</taxon>
        <taxon>Aquimarina</taxon>
    </lineage>
</organism>
<evidence type="ECO:0000259" key="1">
    <source>
        <dbReference type="PROSITE" id="PS50853"/>
    </source>
</evidence>
<dbReference type="CDD" id="cd00063">
    <property type="entry name" value="FN3"/>
    <property type="match status" value="1"/>
</dbReference>